<name>A0A2A2JT99_9BILA</name>
<gene>
    <name evidence="1" type="ORF">WR25_07444</name>
</gene>
<protein>
    <submittedName>
        <fullName evidence="1">Uncharacterized protein</fullName>
    </submittedName>
</protein>
<evidence type="ECO:0000313" key="2">
    <source>
        <dbReference type="Proteomes" id="UP000218231"/>
    </source>
</evidence>
<evidence type="ECO:0000313" key="1">
    <source>
        <dbReference type="EMBL" id="PAV64888.1"/>
    </source>
</evidence>
<dbReference type="EMBL" id="LIAE01010235">
    <property type="protein sequence ID" value="PAV64888.1"/>
    <property type="molecule type" value="Genomic_DNA"/>
</dbReference>
<accession>A0A2A2JT99</accession>
<dbReference type="OrthoDB" id="5837358at2759"/>
<sequence length="314" mass="33911">MATAPVTTISPSTTTRFYPTLVAPSATMKARERQDVPFPDEDLWTSTKSTTTVSKTTSLPGMQVDVLHIFATAVGLNLGTVDVKGIPYYPINEEGAVGVGVNANIPFGAWGGGFSSGVGVRDYWSQNMEAGANWVDGKYGYKNGWSVPLVQSLGVEGGQHNVVSFPLTGPRAHKLNVDNGYHVGSYFGINDHVGVDYKEGNVQHTFGVGVPLANTGFMTGQAVAFPGLDVWQRALGKFKKHRTSRALLEKFFRIENRYIKIIETSVPLSPSPCTDETLLGLDFHFLTTMVITPTSARRVVAAPTQISTKDQVKG</sequence>
<keyword evidence="2" id="KW-1185">Reference proteome</keyword>
<dbReference type="Proteomes" id="UP000218231">
    <property type="component" value="Unassembled WGS sequence"/>
</dbReference>
<dbReference type="AlphaFoldDB" id="A0A2A2JT99"/>
<reference evidence="1 2" key="1">
    <citation type="journal article" date="2017" name="Curr. Biol.">
        <title>Genome architecture and evolution of a unichromosomal asexual nematode.</title>
        <authorList>
            <person name="Fradin H."/>
            <person name="Zegar C."/>
            <person name="Gutwein M."/>
            <person name="Lucas J."/>
            <person name="Kovtun M."/>
            <person name="Corcoran D."/>
            <person name="Baugh L.R."/>
            <person name="Kiontke K."/>
            <person name="Gunsalus K."/>
            <person name="Fitch D.H."/>
            <person name="Piano F."/>
        </authorList>
    </citation>
    <scope>NUCLEOTIDE SEQUENCE [LARGE SCALE GENOMIC DNA]</scope>
    <source>
        <strain evidence="1">PF1309</strain>
    </source>
</reference>
<proteinExistence type="predicted"/>
<organism evidence="1 2">
    <name type="scientific">Diploscapter pachys</name>
    <dbReference type="NCBI Taxonomy" id="2018661"/>
    <lineage>
        <taxon>Eukaryota</taxon>
        <taxon>Metazoa</taxon>
        <taxon>Ecdysozoa</taxon>
        <taxon>Nematoda</taxon>
        <taxon>Chromadorea</taxon>
        <taxon>Rhabditida</taxon>
        <taxon>Rhabditina</taxon>
        <taxon>Rhabditomorpha</taxon>
        <taxon>Rhabditoidea</taxon>
        <taxon>Rhabditidae</taxon>
        <taxon>Diploscapter</taxon>
    </lineage>
</organism>
<comment type="caution">
    <text evidence="1">The sequence shown here is derived from an EMBL/GenBank/DDBJ whole genome shotgun (WGS) entry which is preliminary data.</text>
</comment>